<dbReference type="Proteomes" id="UP000559027">
    <property type="component" value="Unassembled WGS sequence"/>
</dbReference>
<dbReference type="PROSITE" id="PS00956">
    <property type="entry name" value="HYDROPHOBIN"/>
    <property type="match status" value="1"/>
</dbReference>
<keyword evidence="4 7" id="KW-0964">Secreted</keyword>
<comment type="similarity">
    <text evidence="2 7">Belongs to the fungal hydrophobin family.</text>
</comment>
<comment type="caution">
    <text evidence="8">The sequence shown here is derived from an EMBL/GenBank/DDBJ whole genome shotgun (WGS) entry which is preliminary data.</text>
</comment>
<dbReference type="GO" id="GO:0005199">
    <property type="term" value="F:structural constituent of cell wall"/>
    <property type="evidence" value="ECO:0007669"/>
    <property type="project" value="InterPro"/>
</dbReference>
<organism evidence="8 9">
    <name type="scientific">Leucocoprinus leucothites</name>
    <dbReference type="NCBI Taxonomy" id="201217"/>
    <lineage>
        <taxon>Eukaryota</taxon>
        <taxon>Fungi</taxon>
        <taxon>Dikarya</taxon>
        <taxon>Basidiomycota</taxon>
        <taxon>Agaricomycotina</taxon>
        <taxon>Agaricomycetes</taxon>
        <taxon>Agaricomycetidae</taxon>
        <taxon>Agaricales</taxon>
        <taxon>Agaricineae</taxon>
        <taxon>Agaricaceae</taxon>
        <taxon>Leucocoprinus</taxon>
    </lineage>
</organism>
<sequence length="108" mass="10543">MRFSAALVLALPAIAAATAIPRDDGNCNTGSISCCNQVQQANSTAVNSLAGLLGIAVPDITGLIGLGCSPLNILGLGGNSCSAQPVCCSGNSFGGLIGLGCNPINLNL</sequence>
<comment type="subcellular location">
    <subcellularLocation>
        <location evidence="1 7">Secreted</location>
        <location evidence="1 7">Cell wall</location>
    </subcellularLocation>
</comment>
<dbReference type="Pfam" id="PF01185">
    <property type="entry name" value="Hydrophobin"/>
    <property type="match status" value="1"/>
</dbReference>
<dbReference type="OrthoDB" id="4225815at2759"/>
<evidence type="ECO:0000256" key="2">
    <source>
        <dbReference type="ARBA" id="ARBA00010446"/>
    </source>
</evidence>
<dbReference type="SMART" id="SM00075">
    <property type="entry name" value="HYDRO"/>
    <property type="match status" value="1"/>
</dbReference>
<dbReference type="InterPro" id="IPR001338">
    <property type="entry name" value="Class_I_Hydrophobin"/>
</dbReference>
<evidence type="ECO:0000256" key="5">
    <source>
        <dbReference type="ARBA" id="ARBA00022729"/>
    </source>
</evidence>
<evidence type="ECO:0000256" key="6">
    <source>
        <dbReference type="ARBA" id="ARBA00023157"/>
    </source>
</evidence>
<evidence type="ECO:0000256" key="1">
    <source>
        <dbReference type="ARBA" id="ARBA00004191"/>
    </source>
</evidence>
<dbReference type="EMBL" id="JAACJO010000008">
    <property type="protein sequence ID" value="KAF5354822.1"/>
    <property type="molecule type" value="Genomic_DNA"/>
</dbReference>
<feature type="chain" id="PRO_5034263699" description="Hydrophobin" evidence="7">
    <location>
        <begin position="20"/>
        <end position="108"/>
    </location>
</feature>
<feature type="signal peptide" evidence="7">
    <location>
        <begin position="1"/>
        <end position="19"/>
    </location>
</feature>
<evidence type="ECO:0000313" key="8">
    <source>
        <dbReference type="EMBL" id="KAF5354822.1"/>
    </source>
</evidence>
<keyword evidence="5 7" id="KW-0732">Signal</keyword>
<dbReference type="InterPro" id="IPR019778">
    <property type="entry name" value="Class_I_Hydrophobin_CS"/>
</dbReference>
<evidence type="ECO:0000313" key="9">
    <source>
        <dbReference type="Proteomes" id="UP000559027"/>
    </source>
</evidence>
<reference evidence="8 9" key="1">
    <citation type="journal article" date="2020" name="ISME J.">
        <title>Uncovering the hidden diversity of litter-decomposition mechanisms in mushroom-forming fungi.</title>
        <authorList>
            <person name="Floudas D."/>
            <person name="Bentzer J."/>
            <person name="Ahren D."/>
            <person name="Johansson T."/>
            <person name="Persson P."/>
            <person name="Tunlid A."/>
        </authorList>
    </citation>
    <scope>NUCLEOTIDE SEQUENCE [LARGE SCALE GENOMIC DNA]</scope>
    <source>
        <strain evidence="8 9">CBS 146.42</strain>
    </source>
</reference>
<evidence type="ECO:0000256" key="7">
    <source>
        <dbReference type="RuleBase" id="RU365009"/>
    </source>
</evidence>
<proteinExistence type="inferred from homology"/>
<dbReference type="AlphaFoldDB" id="A0A8H5FZS5"/>
<dbReference type="CDD" id="cd23507">
    <property type="entry name" value="hydrophobin_I"/>
    <property type="match status" value="1"/>
</dbReference>
<keyword evidence="9" id="KW-1185">Reference proteome</keyword>
<accession>A0A8H5FZS5</accession>
<keyword evidence="3 7" id="KW-0134">Cell wall</keyword>
<evidence type="ECO:0000256" key="3">
    <source>
        <dbReference type="ARBA" id="ARBA00022512"/>
    </source>
</evidence>
<gene>
    <name evidence="8" type="ORF">D9756_005703</name>
</gene>
<evidence type="ECO:0000256" key="4">
    <source>
        <dbReference type="ARBA" id="ARBA00022525"/>
    </source>
</evidence>
<name>A0A8H5FZS5_9AGAR</name>
<keyword evidence="6 7" id="KW-1015">Disulfide bond</keyword>
<dbReference type="GO" id="GO:0009277">
    <property type="term" value="C:fungal-type cell wall"/>
    <property type="evidence" value="ECO:0007669"/>
    <property type="project" value="InterPro"/>
</dbReference>
<protein>
    <recommendedName>
        <fullName evidence="7">Hydrophobin</fullName>
    </recommendedName>
</protein>